<dbReference type="Gene3D" id="3.30.559.10">
    <property type="entry name" value="Chloramphenicol acetyltransferase-like domain"/>
    <property type="match status" value="2"/>
</dbReference>
<dbReference type="InterPro" id="IPR025110">
    <property type="entry name" value="AMP-bd_C"/>
</dbReference>
<dbReference type="PROSITE" id="PS00455">
    <property type="entry name" value="AMP_BINDING"/>
    <property type="match status" value="1"/>
</dbReference>
<dbReference type="Pfam" id="PF00501">
    <property type="entry name" value="AMP-binding"/>
    <property type="match status" value="1"/>
</dbReference>
<dbReference type="Pfam" id="PF00668">
    <property type="entry name" value="Condensation"/>
    <property type="match status" value="3"/>
</dbReference>
<dbReference type="InterPro" id="IPR020845">
    <property type="entry name" value="AMP-binding_CS"/>
</dbReference>
<dbReference type="InterPro" id="IPR010060">
    <property type="entry name" value="NRPS_synth"/>
</dbReference>
<keyword evidence="2" id="KW-0596">Phosphopantetheine</keyword>
<dbReference type="Gene3D" id="2.30.38.10">
    <property type="entry name" value="Luciferase, Domain 3"/>
    <property type="match status" value="1"/>
</dbReference>
<keyword evidence="3" id="KW-0597">Phosphoprotein</keyword>
<dbReference type="GO" id="GO:0031177">
    <property type="term" value="F:phosphopantetheine binding"/>
    <property type="evidence" value="ECO:0007669"/>
    <property type="project" value="InterPro"/>
</dbReference>
<dbReference type="GO" id="GO:0003824">
    <property type="term" value="F:catalytic activity"/>
    <property type="evidence" value="ECO:0007669"/>
    <property type="project" value="InterPro"/>
</dbReference>
<dbReference type="Gene3D" id="3.40.50.980">
    <property type="match status" value="2"/>
</dbReference>
<dbReference type="PROSITE" id="PS00012">
    <property type="entry name" value="PHOSPHOPANTETHEINE"/>
    <property type="match status" value="1"/>
</dbReference>
<evidence type="ECO:0000256" key="1">
    <source>
        <dbReference type="ARBA" id="ARBA00001957"/>
    </source>
</evidence>
<evidence type="ECO:0000256" key="3">
    <source>
        <dbReference type="ARBA" id="ARBA00022553"/>
    </source>
</evidence>
<dbReference type="InterPro" id="IPR036736">
    <property type="entry name" value="ACP-like_sf"/>
</dbReference>
<evidence type="ECO:0000256" key="4">
    <source>
        <dbReference type="ARBA" id="ARBA00022737"/>
    </source>
</evidence>
<dbReference type="PANTHER" id="PTHR45527:SF1">
    <property type="entry name" value="FATTY ACID SYNTHASE"/>
    <property type="match status" value="1"/>
</dbReference>
<dbReference type="EMBL" id="JAMTCK010000001">
    <property type="protein sequence ID" value="MCP2163250.1"/>
    <property type="molecule type" value="Genomic_DNA"/>
</dbReference>
<gene>
    <name evidence="8" type="ORF">LX83_000090</name>
</gene>
<dbReference type="FunFam" id="3.40.50.12780:FF:000012">
    <property type="entry name" value="Non-ribosomal peptide synthetase"/>
    <property type="match status" value="1"/>
</dbReference>
<keyword evidence="5" id="KW-0045">Antibiotic biosynthesis</keyword>
<evidence type="ECO:0000313" key="9">
    <source>
        <dbReference type="Proteomes" id="UP001206128"/>
    </source>
</evidence>
<dbReference type="Gene3D" id="1.10.1200.10">
    <property type="entry name" value="ACP-like"/>
    <property type="match status" value="1"/>
</dbReference>
<dbReference type="SUPFAM" id="SSF56801">
    <property type="entry name" value="Acetyl-CoA synthetase-like"/>
    <property type="match status" value="1"/>
</dbReference>
<dbReference type="Proteomes" id="UP001206128">
    <property type="component" value="Unassembled WGS sequence"/>
</dbReference>
<comment type="caution">
    <text evidence="8">The sequence shown here is derived from an EMBL/GenBank/DDBJ whole genome shotgun (WGS) entry which is preliminary data.</text>
</comment>
<evidence type="ECO:0000313" key="8">
    <source>
        <dbReference type="EMBL" id="MCP2163250.1"/>
    </source>
</evidence>
<dbReference type="FunFam" id="2.30.38.10:FF:000001">
    <property type="entry name" value="Non-ribosomal peptide synthetase PvdI"/>
    <property type="match status" value="1"/>
</dbReference>
<reference evidence="8" key="1">
    <citation type="submission" date="2022-06" db="EMBL/GenBank/DDBJ databases">
        <title>Genomic Encyclopedia of Archaeal and Bacterial Type Strains, Phase II (KMG-II): from individual species to whole genera.</title>
        <authorList>
            <person name="Goeker M."/>
        </authorList>
    </citation>
    <scope>NUCLEOTIDE SEQUENCE</scope>
    <source>
        <strain evidence="8">DSM 43935</strain>
    </source>
</reference>
<name>A0AAE3KDZ3_9PSEU</name>
<dbReference type="Gene3D" id="3.30.559.30">
    <property type="entry name" value="Nonribosomal peptide synthetase, condensation domain"/>
    <property type="match status" value="3"/>
</dbReference>
<comment type="cofactor">
    <cofactor evidence="1">
        <name>pantetheine 4'-phosphate</name>
        <dbReference type="ChEBI" id="CHEBI:47942"/>
    </cofactor>
</comment>
<evidence type="ECO:0000259" key="7">
    <source>
        <dbReference type="PROSITE" id="PS50075"/>
    </source>
</evidence>
<proteinExistence type="predicted"/>
<dbReference type="PANTHER" id="PTHR45527">
    <property type="entry name" value="NONRIBOSOMAL PEPTIDE SYNTHETASE"/>
    <property type="match status" value="1"/>
</dbReference>
<dbReference type="InterPro" id="IPR009081">
    <property type="entry name" value="PP-bd_ACP"/>
</dbReference>
<dbReference type="InterPro" id="IPR000873">
    <property type="entry name" value="AMP-dep_synth/lig_dom"/>
</dbReference>
<accession>A0AAE3KDZ3</accession>
<dbReference type="GO" id="GO:0005737">
    <property type="term" value="C:cytoplasm"/>
    <property type="evidence" value="ECO:0007669"/>
    <property type="project" value="TreeGrafter"/>
</dbReference>
<feature type="domain" description="Carrier" evidence="7">
    <location>
        <begin position="716"/>
        <end position="790"/>
    </location>
</feature>
<dbReference type="Pfam" id="PF00550">
    <property type="entry name" value="PP-binding"/>
    <property type="match status" value="1"/>
</dbReference>
<evidence type="ECO:0000256" key="2">
    <source>
        <dbReference type="ARBA" id="ARBA00022450"/>
    </source>
</evidence>
<evidence type="ECO:0000256" key="5">
    <source>
        <dbReference type="ARBA" id="ARBA00023194"/>
    </source>
</evidence>
<dbReference type="NCBIfam" id="TIGR01720">
    <property type="entry name" value="NRPS-para261"/>
    <property type="match status" value="1"/>
</dbReference>
<dbReference type="SMART" id="SM00823">
    <property type="entry name" value="PKS_PP"/>
    <property type="match status" value="1"/>
</dbReference>
<protein>
    <submittedName>
        <fullName evidence="8">Non-ribosomal peptide synthase domain TIGR01720/amino acid adenylation domain-containing protein</fullName>
    </submittedName>
</protein>
<dbReference type="FunFam" id="3.40.50.980:FF:000001">
    <property type="entry name" value="Non-ribosomal peptide synthetase"/>
    <property type="match status" value="1"/>
</dbReference>
<dbReference type="InterPro" id="IPR023213">
    <property type="entry name" value="CAT-like_dom_sf"/>
</dbReference>
<dbReference type="GO" id="GO:0017000">
    <property type="term" value="P:antibiotic biosynthetic process"/>
    <property type="evidence" value="ECO:0007669"/>
    <property type="project" value="UniProtKB-KW"/>
</dbReference>
<dbReference type="FunFam" id="3.30.300.30:FF:000010">
    <property type="entry name" value="Enterobactin synthetase component F"/>
    <property type="match status" value="1"/>
</dbReference>
<dbReference type="NCBIfam" id="TIGR01733">
    <property type="entry name" value="AA-adenyl-dom"/>
    <property type="match status" value="1"/>
</dbReference>
<feature type="region of interest" description="Disordered" evidence="6">
    <location>
        <begin position="332"/>
        <end position="352"/>
    </location>
</feature>
<dbReference type="InterPro" id="IPR001242">
    <property type="entry name" value="Condensation_dom"/>
</dbReference>
<dbReference type="InterPro" id="IPR045851">
    <property type="entry name" value="AMP-bd_C_sf"/>
</dbReference>
<sequence>MVVQAGVAALLSRLGAGTDIPLGAPVAGRTDEALDELVGFFVNTLVLRTDVSGDPSFRELVARVREADLAAYAHQDVPFERLVDVLSPQRSLARHPLFQVMVVYRAGGGADVTLPGLDTTAVNTPVETARFDLTVVLSDHRDAEITGLLNYAVDLFDRGTVERFARWLTRLFDSAAAAPQRRVSELDLLDQTELDQLPHRRDTAPPPDLVTLPDLFDAQVARTPERTALVCQDTELSYAELAAGANRLAHRLIRAGAGPEQVVAIAVPRSAAMITAVLGVLKAGAAYLPIDPDHPDQRVSTVLAEAAPVAVVTVSALADRLPWPPGTRLVLLDADAGDPPPRTAPTDADRRAPLRPHNAAYLIYTSGSTGRPKGVVVTHEGVGKLLATQRQVLAADQHTRLLHFVSISFDLAFWQLMIPLVVGGVLVVAPEEVRLPGEPFVEYVRRHRVTVVNVPPSFAGMLPPDCPLPAGTVLAVGAERMPPELVTRFGARHRLINFYGPTEATVNATSWVHGPDWRPGPVPIGRPDPGVRAYVLDAFLRPVPVGVPGELYLGGVGLARGYHARHGLTAGRFVADPFGTPGARMYRTGDRARWRDTGELDFLGRVDDQVKVRGFRIELGEVEAAVAAQDGVAHAVAAVREDQPGVRRLVGYVVPADPAAAVDVAALRARVAQVLPDYMVPAAFVVLDRLPTTTTGKVDRAALPAPDLARPAGSRPPAGPREHLLARLFAEILGLPEVGAEDSFFELGGDSIISIQLTSRARAEGLRISPRQVFEGRTVARLAELAEDLTEPAEAEPAEAGVGLVAATPVLCRLAEDGPVPDRFGQSVLLRVPPTDVPVLTAALQALLDHHDLLRATVVGDGAGGWALRVRPPGAVPAGSVFTRVDLTGRAEAELPAALAAGSRAAFDALAPHDGELVRCVWFDRGAEEGRLLLVAHHLVVDGVSWRILRADLAAAWTACAAGRPAALPRVGTSFRTWARRLREHADTAARRAELDTWTGMLGDGGAALGQRDRDPVVDTVATMGQVSATLPAEFTTPLLTTVPAAFHAGVTDVLLAGLAIAVAAWRRDRGQPVAAPTVVELEGHGREEQVLPGVDLTRTVGWFTSVFPLRLDVSAAELTDALAGGPAAGAVLRRVKERLRAVPDNGVGYGLLRHLRPDTRAVLAGHPRPQLGFNYLGRPDVGGAVTGAWATAPEAAALGGALDPTMPVPHVVEVNALARSGPDGPELAARWSFAGKILTEDEVRELAEWWFRALRALVGHAGRTGAGGHSPADFPLVALDQADIDQLAATRPDLVDVWPQTPMQEQLFRLAEAGTTGRRVYTVQTVVDLAGDVDPARLRAAVGRLLRRQPSLRVSFTRTRSGTPVQVVHGDVPTPWREIDLTGHDDTEIGRVTAAERAQEVDPTTPGLLRFLLARTGPDRHRLVVTGHHLLLDGWSVPVLVRELLALHRGDERPEPASGYRNFLAWRARQDERAALRAWLAELSELDGPTLVAPSAAAVPPAVPAQLTTTLDERTGDRLTQLARQVGVTPNTVVQGVWATVLARHTGRRDVVFGAVVSGRPPELSDTAQTIGMLVNTVPVRVRLRPDEPFARTLTALRESWARTLDHQHLGLDRITAALGGQPLFDTLLVFENFPGHPGAGDAVDADGPRVVRLTGADNMHHPLTLWVTPGTRPHLRLAYRTELFDRDAAQRLLTETATLLSAVTPGQPARIDT</sequence>
<dbReference type="SUPFAM" id="SSF47336">
    <property type="entry name" value="ACP-like"/>
    <property type="match status" value="1"/>
</dbReference>
<dbReference type="InterPro" id="IPR006162">
    <property type="entry name" value="Ppantetheine_attach_site"/>
</dbReference>
<dbReference type="Gene3D" id="3.30.300.30">
    <property type="match status" value="1"/>
</dbReference>
<dbReference type="InterPro" id="IPR010071">
    <property type="entry name" value="AA_adenyl_dom"/>
</dbReference>
<dbReference type="InterPro" id="IPR020806">
    <property type="entry name" value="PKS_PP-bd"/>
</dbReference>
<evidence type="ECO:0000256" key="6">
    <source>
        <dbReference type="SAM" id="MobiDB-lite"/>
    </source>
</evidence>
<dbReference type="GO" id="GO:0043041">
    <property type="term" value="P:amino acid activation for nonribosomal peptide biosynthetic process"/>
    <property type="evidence" value="ECO:0007669"/>
    <property type="project" value="TreeGrafter"/>
</dbReference>
<dbReference type="SUPFAM" id="SSF52777">
    <property type="entry name" value="CoA-dependent acyltransferases"/>
    <property type="match status" value="5"/>
</dbReference>
<keyword evidence="9" id="KW-1185">Reference proteome</keyword>
<dbReference type="GO" id="GO:0044550">
    <property type="term" value="P:secondary metabolite biosynthetic process"/>
    <property type="evidence" value="ECO:0007669"/>
    <property type="project" value="UniProtKB-ARBA"/>
</dbReference>
<dbReference type="Pfam" id="PF13193">
    <property type="entry name" value="AMP-binding_C"/>
    <property type="match status" value="1"/>
</dbReference>
<dbReference type="GO" id="GO:0008610">
    <property type="term" value="P:lipid biosynthetic process"/>
    <property type="evidence" value="ECO:0007669"/>
    <property type="project" value="UniProtKB-ARBA"/>
</dbReference>
<organism evidence="8 9">
    <name type="scientific">Goodfellowiella coeruleoviolacea</name>
    <dbReference type="NCBI Taxonomy" id="334858"/>
    <lineage>
        <taxon>Bacteria</taxon>
        <taxon>Bacillati</taxon>
        <taxon>Actinomycetota</taxon>
        <taxon>Actinomycetes</taxon>
        <taxon>Pseudonocardiales</taxon>
        <taxon>Pseudonocardiaceae</taxon>
        <taxon>Goodfellowiella</taxon>
    </lineage>
</organism>
<dbReference type="PROSITE" id="PS50075">
    <property type="entry name" value="CARRIER"/>
    <property type="match status" value="1"/>
</dbReference>
<keyword evidence="4" id="KW-0677">Repeat</keyword>